<evidence type="ECO:0000256" key="4">
    <source>
        <dbReference type="ARBA" id="ARBA00020824"/>
    </source>
</evidence>
<dbReference type="Proteomes" id="UP001295684">
    <property type="component" value="Unassembled WGS sequence"/>
</dbReference>
<evidence type="ECO:0000313" key="14">
    <source>
        <dbReference type="EMBL" id="CAI2383184.1"/>
    </source>
</evidence>
<keyword evidence="9 11" id="KW-0472">Membrane</keyword>
<dbReference type="InterPro" id="IPR011678">
    <property type="entry name" value="EMC1_C"/>
</dbReference>
<feature type="chain" id="PRO_5041980897" description="ER membrane protein complex subunit 1" evidence="12">
    <location>
        <begin position="21"/>
        <end position="949"/>
    </location>
</feature>
<dbReference type="InterPro" id="IPR011047">
    <property type="entry name" value="Quinoprotein_ADH-like_sf"/>
</dbReference>
<protein>
    <recommendedName>
        <fullName evidence="4">ER membrane protein complex subunit 1</fullName>
    </recommendedName>
</protein>
<evidence type="ECO:0000256" key="11">
    <source>
        <dbReference type="SAM" id="Phobius"/>
    </source>
</evidence>
<dbReference type="PANTHER" id="PTHR21573:SF0">
    <property type="entry name" value="ER MEMBRANE PROTEIN COMPLEX SUBUNIT 1"/>
    <property type="match status" value="1"/>
</dbReference>
<dbReference type="GO" id="GO:0072546">
    <property type="term" value="C:EMC complex"/>
    <property type="evidence" value="ECO:0007669"/>
    <property type="project" value="InterPro"/>
</dbReference>
<dbReference type="AlphaFoldDB" id="A0AAD1Y239"/>
<dbReference type="GO" id="GO:0034975">
    <property type="term" value="P:protein folding in endoplasmic reticulum"/>
    <property type="evidence" value="ECO:0007669"/>
    <property type="project" value="TreeGrafter"/>
</dbReference>
<dbReference type="InterPro" id="IPR026895">
    <property type="entry name" value="EMC1"/>
</dbReference>
<evidence type="ECO:0000256" key="7">
    <source>
        <dbReference type="ARBA" id="ARBA00022824"/>
    </source>
</evidence>
<evidence type="ECO:0000256" key="1">
    <source>
        <dbReference type="ARBA" id="ARBA00004115"/>
    </source>
</evidence>
<dbReference type="SUPFAM" id="SSF50998">
    <property type="entry name" value="Quinoprotein alcohol dehydrogenase-like"/>
    <property type="match status" value="1"/>
</dbReference>
<feature type="domain" description="ER membrane protein complex subunit 1 C-terminal" evidence="13">
    <location>
        <begin position="720"/>
        <end position="944"/>
    </location>
</feature>
<keyword evidence="10" id="KW-0325">Glycoprotein</keyword>
<name>A0AAD1Y239_EUPCR</name>
<evidence type="ECO:0000256" key="6">
    <source>
        <dbReference type="ARBA" id="ARBA00022729"/>
    </source>
</evidence>
<evidence type="ECO:0000259" key="13">
    <source>
        <dbReference type="Pfam" id="PF07774"/>
    </source>
</evidence>
<keyword evidence="6 12" id="KW-0732">Signal</keyword>
<evidence type="ECO:0000256" key="3">
    <source>
        <dbReference type="ARBA" id="ARBA00011276"/>
    </source>
</evidence>
<sequence length="949" mass="107587">MAKNTWILLILAIVCLQAYGIYEHEVGRNEWFIQTLGGEIYDSHSPKDYPHLLLTISKKILTGVNQETGKIIWRKELVDTGCHSMKVFDDYVLIKGKNSIQVFTIGRGELVTSLNSQNAISDAALVVKDDGKKVPIIVFSEKEGETLAYINAKKHASQETSYLGLNVDHSGALIGISHNGKSHELYKIDPETLKATVINKNIKIADKLGPRVWYKSTRKFFAITDFEGKSIVSLNKVYFTGSVEKVEDVEGLTFRDLAHTSKNIFAPFAKSNNLGSPFLLKVSDATLNIFKKGELVATLNEVNYQKSGDILRVFLHDKAFLVQMKDLSLHYISKEGFNRKWKREESLANIDKFKFLDITESFTHHDDVADFMKKMDEMGDSIAKVPVKILSRYTFHIQRLFSFVTKLGDLVFNENLFSKKDDVHTRDTFGFKKLIIGLSKNHDTLVCLQSNNGQLLWTLHFTKFLRDAGSLRNEKDELTFSDFHLIEKEGDDNEAVVLISTKQGNTLLITVDPYAGTIKDTRLYSGHQTTHSFKLHLASLHEVILLIDEKQMKTQFYPKIENPKINSDPTNLDFFNGMASMTHSFVHKVDINVDSEIGNSGFELLGELFDFDSCSTKDESCLSLSWKIPMENQELIAYSTKYIPERTHFHSQRASNLNGGILFKYLEPSLFAIATKSTYASEKSNGLFIYIIEGTTGRIVHQFYEINVNHEVPINLLFDENALILTYERIGKFGEGVQQIQTVNLFEQNIRHNVRDVIVDYVKGVNSTDMYGEMPIILQQAFIFPETIKGLGISRTLQGITGKDILLILENDQIYALKGLSISPRRPLEESMKENLNVDVDKSLDDNLLPTYDAYLDFNPSSMISHKYNLKGMEKVETSPSQIESTCLSITYGSDLFYTTLAPEKQFDVLSEDFNKGALILTCLGLMIATKLAGWYFEKRRLTSKAMKE</sequence>
<gene>
    <name evidence="14" type="ORF">ECRASSUSDP1_LOCUS24677</name>
</gene>
<comment type="caution">
    <text evidence="14">The sequence shown here is derived from an EMBL/GenBank/DDBJ whole genome shotgun (WGS) entry which is preliminary data.</text>
</comment>
<organism evidence="14 15">
    <name type="scientific">Euplotes crassus</name>
    <dbReference type="NCBI Taxonomy" id="5936"/>
    <lineage>
        <taxon>Eukaryota</taxon>
        <taxon>Sar</taxon>
        <taxon>Alveolata</taxon>
        <taxon>Ciliophora</taxon>
        <taxon>Intramacronucleata</taxon>
        <taxon>Spirotrichea</taxon>
        <taxon>Hypotrichia</taxon>
        <taxon>Euplotida</taxon>
        <taxon>Euplotidae</taxon>
        <taxon>Moneuplotes</taxon>
    </lineage>
</organism>
<keyword evidence="5 11" id="KW-0812">Transmembrane</keyword>
<keyword evidence="8 11" id="KW-1133">Transmembrane helix</keyword>
<dbReference type="PANTHER" id="PTHR21573">
    <property type="entry name" value="ER MEMBRANE PROTEIN COMPLEX SUBUNIT 1"/>
    <property type="match status" value="1"/>
</dbReference>
<evidence type="ECO:0000256" key="2">
    <source>
        <dbReference type="ARBA" id="ARBA00007904"/>
    </source>
</evidence>
<evidence type="ECO:0000256" key="9">
    <source>
        <dbReference type="ARBA" id="ARBA00023136"/>
    </source>
</evidence>
<feature type="signal peptide" evidence="12">
    <location>
        <begin position="1"/>
        <end position="20"/>
    </location>
</feature>
<evidence type="ECO:0000256" key="8">
    <source>
        <dbReference type="ARBA" id="ARBA00022989"/>
    </source>
</evidence>
<evidence type="ECO:0000256" key="10">
    <source>
        <dbReference type="ARBA" id="ARBA00023180"/>
    </source>
</evidence>
<dbReference type="EMBL" id="CAMPGE010025426">
    <property type="protein sequence ID" value="CAI2383184.1"/>
    <property type="molecule type" value="Genomic_DNA"/>
</dbReference>
<keyword evidence="7" id="KW-0256">Endoplasmic reticulum</keyword>
<dbReference type="Pfam" id="PF07774">
    <property type="entry name" value="EMC1_C"/>
    <property type="match status" value="1"/>
</dbReference>
<comment type="subunit">
    <text evidence="3">Component of the ER membrane protein complex (EMC).</text>
</comment>
<feature type="transmembrane region" description="Helical" evidence="11">
    <location>
        <begin position="917"/>
        <end position="937"/>
    </location>
</feature>
<accession>A0AAD1Y239</accession>
<comment type="similarity">
    <text evidence="2">Belongs to the EMC1 family.</text>
</comment>
<evidence type="ECO:0000256" key="5">
    <source>
        <dbReference type="ARBA" id="ARBA00022692"/>
    </source>
</evidence>
<proteinExistence type="inferred from homology"/>
<keyword evidence="15" id="KW-1185">Reference proteome</keyword>
<evidence type="ECO:0000256" key="12">
    <source>
        <dbReference type="SAM" id="SignalP"/>
    </source>
</evidence>
<comment type="subcellular location">
    <subcellularLocation>
        <location evidence="1">Endoplasmic reticulum membrane</location>
        <topology evidence="1">Single-pass type I membrane protein</topology>
    </subcellularLocation>
</comment>
<evidence type="ECO:0000313" key="15">
    <source>
        <dbReference type="Proteomes" id="UP001295684"/>
    </source>
</evidence>
<reference evidence="14" key="1">
    <citation type="submission" date="2023-07" db="EMBL/GenBank/DDBJ databases">
        <authorList>
            <consortium name="AG Swart"/>
            <person name="Singh M."/>
            <person name="Singh A."/>
            <person name="Seah K."/>
            <person name="Emmerich C."/>
        </authorList>
    </citation>
    <scope>NUCLEOTIDE SEQUENCE</scope>
    <source>
        <strain evidence="14">DP1</strain>
    </source>
</reference>